<dbReference type="AlphaFoldDB" id="A0A4C1U4U6"/>
<organism evidence="2 3">
    <name type="scientific">Eumeta variegata</name>
    <name type="common">Bagworm moth</name>
    <name type="synonym">Eumeta japonica</name>
    <dbReference type="NCBI Taxonomy" id="151549"/>
    <lineage>
        <taxon>Eukaryota</taxon>
        <taxon>Metazoa</taxon>
        <taxon>Ecdysozoa</taxon>
        <taxon>Arthropoda</taxon>
        <taxon>Hexapoda</taxon>
        <taxon>Insecta</taxon>
        <taxon>Pterygota</taxon>
        <taxon>Neoptera</taxon>
        <taxon>Endopterygota</taxon>
        <taxon>Lepidoptera</taxon>
        <taxon>Glossata</taxon>
        <taxon>Ditrysia</taxon>
        <taxon>Tineoidea</taxon>
        <taxon>Psychidae</taxon>
        <taxon>Oiketicinae</taxon>
        <taxon>Eumeta</taxon>
    </lineage>
</organism>
<feature type="region of interest" description="Disordered" evidence="1">
    <location>
        <begin position="151"/>
        <end position="170"/>
    </location>
</feature>
<feature type="compositionally biased region" description="Basic residues" evidence="1">
    <location>
        <begin position="295"/>
        <end position="306"/>
    </location>
</feature>
<sequence>MLFQNNDVGVEPFGPVETNRSRPRRWESRMRCTRPAPARAAAAAAAGEWPCRAAIGAARPDRARRKRPFIPTHCVPSVDGVQTQIIRHSEVAPTRRFRTIGHRLACTAPFRRGRDGTDGARPAIPSPRLNEGKLFNIEVNKSVVRARAGSAARGLGDSGGATEPSDAGEVAGAHQPAADTYMYVCGEGAPGPRFECFEAGAGSGVGAMEHFEDHMFQEFGKERHVQVVVGAGGELQYRDELPAYGEAHPHTPPKRKDEPILLQSVESAPASVPPPPPPPAPSKKSDKKKNDNNGIKKKKTRYQHLV</sequence>
<reference evidence="2 3" key="1">
    <citation type="journal article" date="2019" name="Commun. Biol.">
        <title>The bagworm genome reveals a unique fibroin gene that provides high tensile strength.</title>
        <authorList>
            <person name="Kono N."/>
            <person name="Nakamura H."/>
            <person name="Ohtoshi R."/>
            <person name="Tomita M."/>
            <person name="Numata K."/>
            <person name="Arakawa K."/>
        </authorList>
    </citation>
    <scope>NUCLEOTIDE SEQUENCE [LARGE SCALE GENOMIC DNA]</scope>
</reference>
<evidence type="ECO:0000313" key="3">
    <source>
        <dbReference type="Proteomes" id="UP000299102"/>
    </source>
</evidence>
<feature type="region of interest" description="Disordered" evidence="1">
    <location>
        <begin position="244"/>
        <end position="306"/>
    </location>
</feature>
<accession>A0A4C1U4U6</accession>
<feature type="compositionally biased region" description="Pro residues" evidence="1">
    <location>
        <begin position="271"/>
        <end position="281"/>
    </location>
</feature>
<evidence type="ECO:0000313" key="2">
    <source>
        <dbReference type="EMBL" id="GBP21341.1"/>
    </source>
</evidence>
<evidence type="ECO:0000256" key="1">
    <source>
        <dbReference type="SAM" id="MobiDB-lite"/>
    </source>
</evidence>
<dbReference type="OrthoDB" id="10581525at2759"/>
<proteinExistence type="predicted"/>
<keyword evidence="3" id="KW-1185">Reference proteome</keyword>
<protein>
    <submittedName>
        <fullName evidence="2">Uncharacterized protein</fullName>
    </submittedName>
</protein>
<dbReference type="EMBL" id="BGZK01000128">
    <property type="protein sequence ID" value="GBP21341.1"/>
    <property type="molecule type" value="Genomic_DNA"/>
</dbReference>
<dbReference type="Proteomes" id="UP000299102">
    <property type="component" value="Unassembled WGS sequence"/>
</dbReference>
<name>A0A4C1U4U6_EUMVA</name>
<comment type="caution">
    <text evidence="2">The sequence shown here is derived from an EMBL/GenBank/DDBJ whole genome shotgun (WGS) entry which is preliminary data.</text>
</comment>
<gene>
    <name evidence="2" type="ORF">EVAR_11939_1</name>
</gene>